<feature type="binding site" description="axial binding residue" evidence="6">
    <location>
        <position position="205"/>
    </location>
    <ligand>
        <name>heme</name>
        <dbReference type="ChEBI" id="CHEBI:30413"/>
    </ligand>
    <ligandPart>
        <name>Fe</name>
        <dbReference type="ChEBI" id="CHEBI:18248"/>
    </ligandPart>
</feature>
<organism evidence="8 9">
    <name type="scientific">Botryotinia narcissicola</name>
    <dbReference type="NCBI Taxonomy" id="278944"/>
    <lineage>
        <taxon>Eukaryota</taxon>
        <taxon>Fungi</taxon>
        <taxon>Dikarya</taxon>
        <taxon>Ascomycota</taxon>
        <taxon>Pezizomycotina</taxon>
        <taxon>Leotiomycetes</taxon>
        <taxon>Helotiales</taxon>
        <taxon>Sclerotiniaceae</taxon>
        <taxon>Botryotinia</taxon>
    </lineage>
</organism>
<name>A0A4Z1I8U5_9HELO</name>
<dbReference type="InterPro" id="IPR036396">
    <property type="entry name" value="Cyt_P450_sf"/>
</dbReference>
<dbReference type="Pfam" id="PF00067">
    <property type="entry name" value="p450"/>
    <property type="match status" value="1"/>
</dbReference>
<dbReference type="InterPro" id="IPR050121">
    <property type="entry name" value="Cytochrome_P450_monoxygenase"/>
</dbReference>
<comment type="caution">
    <text evidence="8">The sequence shown here is derived from an EMBL/GenBank/DDBJ whole genome shotgun (WGS) entry which is preliminary data.</text>
</comment>
<dbReference type="PANTHER" id="PTHR24305:SF166">
    <property type="entry name" value="CYTOCHROME P450 12A4, MITOCHONDRIAL-RELATED"/>
    <property type="match status" value="1"/>
</dbReference>
<dbReference type="PANTHER" id="PTHR24305">
    <property type="entry name" value="CYTOCHROME P450"/>
    <property type="match status" value="1"/>
</dbReference>
<keyword evidence="9" id="KW-1185">Reference proteome</keyword>
<keyword evidence="5" id="KW-0843">Virulence</keyword>
<evidence type="ECO:0000313" key="9">
    <source>
        <dbReference type="Proteomes" id="UP000297452"/>
    </source>
</evidence>
<keyword evidence="4 6" id="KW-0408">Iron</keyword>
<dbReference type="InterPro" id="IPR001128">
    <property type="entry name" value="Cyt_P450"/>
</dbReference>
<dbReference type="EMBL" id="PQXJ01000189">
    <property type="protein sequence ID" value="TGO58019.1"/>
    <property type="molecule type" value="Genomic_DNA"/>
</dbReference>
<proteinExistence type="inferred from homology"/>
<sequence>MASQVAAERRLIQNGESGTGNLVSNLVRASNESHSTSLNPGEDNKLKPLTNAEILGNIFVFNFAGHDTTAISLSYAMLLLVANPQTQDWVHEEIRYYVGDRDPKTLAYSELFPKLKRSLAVLLETLRLYNPLPGIPKYTGSKSTDLVVGDQIYHIPANYLVVPHLQALHTHPQRWIENSGNLEKESLLNPPKGTYFPWSEGIRNCPGKRFAQVEFVATLTALFRSHAAEPVPNKGESLDAARKRTLDTVKDSNVELLLQMAHPRSVSIRWRQRPAGK</sequence>
<dbReference type="GO" id="GO:0004497">
    <property type="term" value="F:monooxygenase activity"/>
    <property type="evidence" value="ECO:0007669"/>
    <property type="project" value="UniProtKB-KW"/>
</dbReference>
<accession>A0A4Z1I8U5</accession>
<evidence type="ECO:0000256" key="1">
    <source>
        <dbReference type="ARBA" id="ARBA00001971"/>
    </source>
</evidence>
<dbReference type="GO" id="GO:0005506">
    <property type="term" value="F:iron ion binding"/>
    <property type="evidence" value="ECO:0007669"/>
    <property type="project" value="InterPro"/>
</dbReference>
<evidence type="ECO:0000256" key="2">
    <source>
        <dbReference type="ARBA" id="ARBA00010617"/>
    </source>
</evidence>
<dbReference type="AlphaFoldDB" id="A0A4Z1I8U5"/>
<dbReference type="Proteomes" id="UP000297452">
    <property type="component" value="Unassembled WGS sequence"/>
</dbReference>
<keyword evidence="7" id="KW-0503">Monooxygenase</keyword>
<evidence type="ECO:0000256" key="3">
    <source>
        <dbReference type="ARBA" id="ARBA00022723"/>
    </source>
</evidence>
<gene>
    <name evidence="8" type="ORF">BOTNAR_0189g00210</name>
</gene>
<protein>
    <recommendedName>
        <fullName evidence="10">Cytochrome P450</fullName>
    </recommendedName>
</protein>
<evidence type="ECO:0000313" key="8">
    <source>
        <dbReference type="EMBL" id="TGO58019.1"/>
    </source>
</evidence>
<evidence type="ECO:0000256" key="4">
    <source>
        <dbReference type="ARBA" id="ARBA00023004"/>
    </source>
</evidence>
<dbReference type="STRING" id="278944.A0A4Z1I8U5"/>
<keyword evidence="3 6" id="KW-0479">Metal-binding</keyword>
<dbReference type="InterPro" id="IPR002401">
    <property type="entry name" value="Cyt_P450_E_grp-I"/>
</dbReference>
<comment type="similarity">
    <text evidence="2 7">Belongs to the cytochrome P450 family.</text>
</comment>
<dbReference type="SUPFAM" id="SSF48264">
    <property type="entry name" value="Cytochrome P450"/>
    <property type="match status" value="1"/>
</dbReference>
<evidence type="ECO:0008006" key="10">
    <source>
        <dbReference type="Google" id="ProtNLM"/>
    </source>
</evidence>
<evidence type="ECO:0000256" key="6">
    <source>
        <dbReference type="PIRSR" id="PIRSR602401-1"/>
    </source>
</evidence>
<dbReference type="PRINTS" id="PR00385">
    <property type="entry name" value="P450"/>
</dbReference>
<dbReference type="GO" id="GO:0016705">
    <property type="term" value="F:oxidoreductase activity, acting on paired donors, with incorporation or reduction of molecular oxygen"/>
    <property type="evidence" value="ECO:0007669"/>
    <property type="project" value="InterPro"/>
</dbReference>
<evidence type="ECO:0000256" key="7">
    <source>
        <dbReference type="RuleBase" id="RU000461"/>
    </source>
</evidence>
<reference evidence="8 9" key="1">
    <citation type="submission" date="2017-12" db="EMBL/GenBank/DDBJ databases">
        <title>Comparative genomics of Botrytis spp.</title>
        <authorList>
            <person name="Valero-Jimenez C.A."/>
            <person name="Tapia P."/>
            <person name="Veloso J."/>
            <person name="Silva-Moreno E."/>
            <person name="Staats M."/>
            <person name="Valdes J.H."/>
            <person name="Van Kan J.A.L."/>
        </authorList>
    </citation>
    <scope>NUCLEOTIDE SEQUENCE [LARGE SCALE GENOMIC DNA]</scope>
    <source>
        <strain evidence="8 9">MUCL2120</strain>
    </source>
</reference>
<dbReference type="PRINTS" id="PR00463">
    <property type="entry name" value="EP450I"/>
</dbReference>
<dbReference type="PROSITE" id="PS00086">
    <property type="entry name" value="CYTOCHROME_P450"/>
    <property type="match status" value="1"/>
</dbReference>
<evidence type="ECO:0000256" key="5">
    <source>
        <dbReference type="ARBA" id="ARBA00023026"/>
    </source>
</evidence>
<keyword evidence="6 7" id="KW-0349">Heme</keyword>
<dbReference type="GO" id="GO:0020037">
    <property type="term" value="F:heme binding"/>
    <property type="evidence" value="ECO:0007669"/>
    <property type="project" value="InterPro"/>
</dbReference>
<keyword evidence="7" id="KW-0560">Oxidoreductase</keyword>
<dbReference type="Gene3D" id="1.10.630.10">
    <property type="entry name" value="Cytochrome P450"/>
    <property type="match status" value="1"/>
</dbReference>
<dbReference type="InterPro" id="IPR017972">
    <property type="entry name" value="Cyt_P450_CS"/>
</dbReference>
<comment type="cofactor">
    <cofactor evidence="1 6">
        <name>heme</name>
        <dbReference type="ChEBI" id="CHEBI:30413"/>
    </cofactor>
</comment>
<dbReference type="OrthoDB" id="1470350at2759"/>